<organism evidence="3 4">
    <name type="scientific">Geodia barretti</name>
    <name type="common">Barrett's horny sponge</name>
    <dbReference type="NCBI Taxonomy" id="519541"/>
    <lineage>
        <taxon>Eukaryota</taxon>
        <taxon>Metazoa</taxon>
        <taxon>Porifera</taxon>
        <taxon>Demospongiae</taxon>
        <taxon>Heteroscleromorpha</taxon>
        <taxon>Tetractinellida</taxon>
        <taxon>Astrophorina</taxon>
        <taxon>Geodiidae</taxon>
        <taxon>Geodia</taxon>
    </lineage>
</organism>
<comment type="caution">
    <text evidence="3">The sequence shown here is derived from an EMBL/GenBank/DDBJ whole genome shotgun (WGS) entry which is preliminary data.</text>
</comment>
<feature type="coiled-coil region" evidence="1">
    <location>
        <begin position="612"/>
        <end position="646"/>
    </location>
</feature>
<keyword evidence="1" id="KW-0175">Coiled coil</keyword>
<sequence length="673" mass="75830">MPELLKQESELRDSEKDKDPCQDVTGERERVNCDIKNAEKRMSELEAKLEELEKKETEQANLTECETGEKCANPCECVTWNEKDECIEKEAEKCCNIEYDPSCKAGKDNAKTKTEEEIKEVSDKLETFKKEHEGLINKLVELDKAALHPSEKGADSTPQDGRAPPEPITSQSSPTETGAARKCAGLAITLLLVTAAIFGSSQALAIERRPEDALLDAWLQEQMEEVQSSPESNAAADFGAPLGEDLGYATPGHAEEHDDMTAFFDNQDHDAFADTEDNAGHHTNPQIEKYLADFFGFSETTAQGGDTQPDTVLEGYPWAVDSPVTNQRVPSGPSADMANYVANYFNRQYPSTVQETPETWRKNGVDQQGVSSPADMADYVANYFNRQHQQSTVEETPETGYGNHVLAATDNDGNMQKDVVGEDGVNNYFESFGDWSQWSDSVQGETTSQNLPSDDLELWFQAMREPSDDGEEVEEDMEEDVDTSKLNVNFMDDYPDELFSEAMLQAMMQMDPECLEWKEKMEKGYQSMREHGMRLQKSLEAYQKAMDDYKTRKAVPCKKDCPMKCIPMRVGEECTDMVNGTCRSRVPKIVDCGRKQRDPGCEAEEARCRSQILPLVEEMERAKREVDRAKEELDTEARKREIEMEKFPQRCQESAGGGIVEEEEVERRAYFAE</sequence>
<dbReference type="EMBL" id="CASHTH010001787">
    <property type="protein sequence ID" value="CAI8019926.1"/>
    <property type="molecule type" value="Genomic_DNA"/>
</dbReference>
<keyword evidence="4" id="KW-1185">Reference proteome</keyword>
<reference evidence="3" key="1">
    <citation type="submission" date="2023-03" db="EMBL/GenBank/DDBJ databases">
        <authorList>
            <person name="Steffen K."/>
            <person name="Cardenas P."/>
        </authorList>
    </citation>
    <scope>NUCLEOTIDE SEQUENCE</scope>
</reference>
<dbReference type="AlphaFoldDB" id="A0AA35S114"/>
<dbReference type="Proteomes" id="UP001174909">
    <property type="component" value="Unassembled WGS sequence"/>
</dbReference>
<proteinExistence type="predicted"/>
<protein>
    <submittedName>
        <fullName evidence="3">Uncharacterized protein</fullName>
    </submittedName>
</protein>
<feature type="region of interest" description="Disordered" evidence="2">
    <location>
        <begin position="1"/>
        <end position="26"/>
    </location>
</feature>
<feature type="region of interest" description="Disordered" evidence="2">
    <location>
        <begin position="147"/>
        <end position="177"/>
    </location>
</feature>
<accession>A0AA35S114</accession>
<evidence type="ECO:0000256" key="1">
    <source>
        <dbReference type="SAM" id="Coils"/>
    </source>
</evidence>
<evidence type="ECO:0000256" key="2">
    <source>
        <dbReference type="SAM" id="MobiDB-lite"/>
    </source>
</evidence>
<name>A0AA35S114_GEOBA</name>
<feature type="coiled-coil region" evidence="1">
    <location>
        <begin position="111"/>
        <end position="145"/>
    </location>
</feature>
<evidence type="ECO:0000313" key="4">
    <source>
        <dbReference type="Proteomes" id="UP001174909"/>
    </source>
</evidence>
<gene>
    <name evidence="3" type="ORF">GBAR_LOCUS11934</name>
</gene>
<evidence type="ECO:0000313" key="3">
    <source>
        <dbReference type="EMBL" id="CAI8019926.1"/>
    </source>
</evidence>